<dbReference type="EC" id="3.1.26.3" evidence="10"/>
<comment type="subcellular location">
    <subcellularLocation>
        <location evidence="10">Cytoplasm</location>
    </subcellularLocation>
</comment>
<dbReference type="PROSITE" id="PS50142">
    <property type="entry name" value="RNASE_3_2"/>
    <property type="match status" value="1"/>
</dbReference>
<keyword evidence="9 10" id="KW-0694">RNA-binding</keyword>
<comment type="similarity">
    <text evidence="2">Belongs to the ribonuclease III family.</text>
</comment>
<proteinExistence type="inferred from homology"/>
<keyword evidence="6 10" id="KW-0540">Nuclease</keyword>
<keyword evidence="10" id="KW-0963">Cytoplasm</keyword>
<dbReference type="FunFam" id="1.10.1520.10:FF:000001">
    <property type="entry name" value="Ribonuclease 3"/>
    <property type="match status" value="1"/>
</dbReference>
<dbReference type="GO" id="GO:0006364">
    <property type="term" value="P:rRNA processing"/>
    <property type="evidence" value="ECO:0007669"/>
    <property type="project" value="UniProtKB-UniRule"/>
</dbReference>
<evidence type="ECO:0000256" key="8">
    <source>
        <dbReference type="ARBA" id="ARBA00022801"/>
    </source>
</evidence>
<comment type="catalytic activity">
    <reaction evidence="1 10">
        <text>Endonucleolytic cleavage to 5'-phosphomonoester.</text>
        <dbReference type="EC" id="3.1.26.3"/>
    </reaction>
</comment>
<dbReference type="GO" id="GO:0004525">
    <property type="term" value="F:ribonuclease III activity"/>
    <property type="evidence" value="ECO:0007669"/>
    <property type="project" value="UniProtKB-UniRule"/>
</dbReference>
<dbReference type="Pfam" id="PF00035">
    <property type="entry name" value="dsrm"/>
    <property type="match status" value="1"/>
</dbReference>
<evidence type="ECO:0000256" key="4">
    <source>
        <dbReference type="ARBA" id="ARBA00022664"/>
    </source>
</evidence>
<dbReference type="AlphaFoldDB" id="A0A9X0WHC6"/>
<evidence type="ECO:0000256" key="5">
    <source>
        <dbReference type="ARBA" id="ARBA00022694"/>
    </source>
</evidence>
<comment type="cofactor">
    <cofactor evidence="10">
        <name>Mg(2+)</name>
        <dbReference type="ChEBI" id="CHEBI:18420"/>
    </cofactor>
</comment>
<dbReference type="GO" id="GO:0019843">
    <property type="term" value="F:rRNA binding"/>
    <property type="evidence" value="ECO:0007669"/>
    <property type="project" value="UniProtKB-KW"/>
</dbReference>
<accession>A0A9X0WHC6</accession>
<dbReference type="GO" id="GO:0010468">
    <property type="term" value="P:regulation of gene expression"/>
    <property type="evidence" value="ECO:0007669"/>
    <property type="project" value="TreeGrafter"/>
</dbReference>
<keyword evidence="3 10" id="KW-0698">rRNA processing</keyword>
<dbReference type="PANTHER" id="PTHR11207">
    <property type="entry name" value="RIBONUCLEASE III"/>
    <property type="match status" value="1"/>
</dbReference>
<evidence type="ECO:0000259" key="12">
    <source>
        <dbReference type="PROSITE" id="PS50142"/>
    </source>
</evidence>
<dbReference type="InterPro" id="IPR000999">
    <property type="entry name" value="RNase_III_dom"/>
</dbReference>
<dbReference type="Gene3D" id="3.30.160.20">
    <property type="match status" value="1"/>
</dbReference>
<reference evidence="13 14" key="1">
    <citation type="journal article" date="2020" name="Microorganisms">
        <title>Osmotic Adaptation and Compatible Solute Biosynthesis of Phototrophic Bacteria as Revealed from Genome Analyses.</title>
        <authorList>
            <person name="Imhoff J.F."/>
            <person name="Rahn T."/>
            <person name="Kunzel S."/>
            <person name="Keller A."/>
            <person name="Neulinger S.C."/>
        </authorList>
    </citation>
    <scope>NUCLEOTIDE SEQUENCE [LARGE SCALE GENOMIC DNA]</scope>
    <source>
        <strain evidence="13 14">DSM 21303</strain>
    </source>
</reference>
<dbReference type="Gene3D" id="1.10.1520.10">
    <property type="entry name" value="Ribonuclease III domain"/>
    <property type="match status" value="1"/>
</dbReference>
<sequence length="228" mass="24970">MDRHSSDPARLARAFGHRFAREELLLQALTHRSAGARNNERLEFLGDALIGLVIAEALWTRFPAANEGTLSRLRASLVNRESLAALARALDLGDYLRLGGGELRSGGFARDSILSDAFEAMWGAIYLDAGYDVARQLVLNIFADRLEQTDANKSTKDPKTRLQEWLQAQRRPLPEYCVIATSGEQNAQTFEVSCVLSDTGTVTRAAGGTRRAAEQGAAQAMLEQIAHD</sequence>
<dbReference type="PANTHER" id="PTHR11207:SF0">
    <property type="entry name" value="RIBONUCLEASE 3"/>
    <property type="match status" value="1"/>
</dbReference>
<keyword evidence="8 10" id="KW-0378">Hydrolase</keyword>
<keyword evidence="14" id="KW-1185">Reference proteome</keyword>
<feature type="active site" evidence="10">
    <location>
        <position position="119"/>
    </location>
</feature>
<dbReference type="GO" id="GO:0005737">
    <property type="term" value="C:cytoplasm"/>
    <property type="evidence" value="ECO:0007669"/>
    <property type="project" value="UniProtKB-SubCell"/>
</dbReference>
<evidence type="ECO:0000313" key="14">
    <source>
        <dbReference type="Proteomes" id="UP001138802"/>
    </source>
</evidence>
<dbReference type="SMART" id="SM00535">
    <property type="entry name" value="RIBOc"/>
    <property type="match status" value="1"/>
</dbReference>
<dbReference type="HAMAP" id="MF_00104">
    <property type="entry name" value="RNase_III"/>
    <property type="match status" value="1"/>
</dbReference>
<dbReference type="PROSITE" id="PS00517">
    <property type="entry name" value="RNASE_3_1"/>
    <property type="match status" value="1"/>
</dbReference>
<dbReference type="SMART" id="SM00358">
    <property type="entry name" value="DSRM"/>
    <property type="match status" value="1"/>
</dbReference>
<dbReference type="CDD" id="cd10845">
    <property type="entry name" value="DSRM_RNAse_III_family"/>
    <property type="match status" value="1"/>
</dbReference>
<keyword evidence="10" id="KW-0460">Magnesium</keyword>
<dbReference type="GO" id="GO:0003725">
    <property type="term" value="F:double-stranded RNA binding"/>
    <property type="evidence" value="ECO:0007669"/>
    <property type="project" value="TreeGrafter"/>
</dbReference>
<evidence type="ECO:0000256" key="10">
    <source>
        <dbReference type="HAMAP-Rule" id="MF_00104"/>
    </source>
</evidence>
<keyword evidence="7 10" id="KW-0255">Endonuclease</keyword>
<evidence type="ECO:0000256" key="7">
    <source>
        <dbReference type="ARBA" id="ARBA00022759"/>
    </source>
</evidence>
<evidence type="ECO:0000256" key="2">
    <source>
        <dbReference type="ARBA" id="ARBA00010183"/>
    </source>
</evidence>
<evidence type="ECO:0000256" key="3">
    <source>
        <dbReference type="ARBA" id="ARBA00022552"/>
    </source>
</evidence>
<dbReference type="EMBL" id="NRSD01000006">
    <property type="protein sequence ID" value="MBK1644603.1"/>
    <property type="molecule type" value="Genomic_DNA"/>
</dbReference>
<comment type="function">
    <text evidence="10">Digests double-stranded RNA. Involved in the processing of primary rRNA transcript to yield the immediate precursors to the large and small rRNAs (23S and 16S). Processes some mRNAs, and tRNAs when they are encoded in the rRNA operon. Processes pre-crRNA and tracrRNA of type II CRISPR loci if present in the organism.</text>
</comment>
<protein>
    <recommendedName>
        <fullName evidence="10">Ribonuclease 3</fullName>
        <ecNumber evidence="10">3.1.26.3</ecNumber>
    </recommendedName>
    <alternativeName>
        <fullName evidence="10">Ribonuclease III</fullName>
        <shortName evidence="10">RNase III</shortName>
    </alternativeName>
</protein>
<dbReference type="SUPFAM" id="SSF54768">
    <property type="entry name" value="dsRNA-binding domain-like"/>
    <property type="match status" value="1"/>
</dbReference>
<evidence type="ECO:0000313" key="13">
    <source>
        <dbReference type="EMBL" id="MBK1644603.1"/>
    </source>
</evidence>
<keyword evidence="10" id="KW-0479">Metal-binding</keyword>
<gene>
    <name evidence="10" type="primary">rnc</name>
    <name evidence="13" type="ORF">CKO25_08060</name>
</gene>
<dbReference type="InterPro" id="IPR036389">
    <property type="entry name" value="RNase_III_sf"/>
</dbReference>
<dbReference type="InterPro" id="IPR014720">
    <property type="entry name" value="dsRBD_dom"/>
</dbReference>
<dbReference type="SUPFAM" id="SSF69065">
    <property type="entry name" value="RNase III domain-like"/>
    <property type="match status" value="1"/>
</dbReference>
<feature type="active site" evidence="10">
    <location>
        <position position="47"/>
    </location>
</feature>
<evidence type="ECO:0000259" key="11">
    <source>
        <dbReference type="PROSITE" id="PS50137"/>
    </source>
</evidence>
<feature type="binding site" evidence="10">
    <location>
        <position position="116"/>
    </location>
    <ligand>
        <name>Mg(2+)</name>
        <dbReference type="ChEBI" id="CHEBI:18420"/>
    </ligand>
</feature>
<dbReference type="InterPro" id="IPR011907">
    <property type="entry name" value="RNase_III"/>
</dbReference>
<organism evidence="13 14">
    <name type="scientific">Thiocapsa imhoffii</name>
    <dbReference type="NCBI Taxonomy" id="382777"/>
    <lineage>
        <taxon>Bacteria</taxon>
        <taxon>Pseudomonadati</taxon>
        <taxon>Pseudomonadota</taxon>
        <taxon>Gammaproteobacteria</taxon>
        <taxon>Chromatiales</taxon>
        <taxon>Chromatiaceae</taxon>
        <taxon>Thiocapsa</taxon>
    </lineage>
</organism>
<comment type="subunit">
    <text evidence="10">Homodimer.</text>
</comment>
<comment type="caution">
    <text evidence="13">The sequence shown here is derived from an EMBL/GenBank/DDBJ whole genome shotgun (WGS) entry which is preliminary data.</text>
</comment>
<dbReference type="NCBIfam" id="TIGR02191">
    <property type="entry name" value="RNaseIII"/>
    <property type="match status" value="1"/>
</dbReference>
<dbReference type="Proteomes" id="UP001138802">
    <property type="component" value="Unassembled WGS sequence"/>
</dbReference>
<dbReference type="CDD" id="cd00593">
    <property type="entry name" value="RIBOc"/>
    <property type="match status" value="1"/>
</dbReference>
<feature type="domain" description="RNase III" evidence="12">
    <location>
        <begin position="8"/>
        <end position="130"/>
    </location>
</feature>
<evidence type="ECO:0000256" key="1">
    <source>
        <dbReference type="ARBA" id="ARBA00000109"/>
    </source>
</evidence>
<keyword evidence="5 10" id="KW-0819">tRNA processing</keyword>
<dbReference type="GO" id="GO:0008033">
    <property type="term" value="P:tRNA processing"/>
    <property type="evidence" value="ECO:0007669"/>
    <property type="project" value="UniProtKB-KW"/>
</dbReference>
<dbReference type="GO" id="GO:0006397">
    <property type="term" value="P:mRNA processing"/>
    <property type="evidence" value="ECO:0007669"/>
    <property type="project" value="UniProtKB-UniRule"/>
</dbReference>
<evidence type="ECO:0000256" key="9">
    <source>
        <dbReference type="ARBA" id="ARBA00022884"/>
    </source>
</evidence>
<dbReference type="GO" id="GO:0046872">
    <property type="term" value="F:metal ion binding"/>
    <property type="evidence" value="ECO:0007669"/>
    <property type="project" value="UniProtKB-KW"/>
</dbReference>
<dbReference type="Pfam" id="PF14622">
    <property type="entry name" value="Ribonucleas_3_3"/>
    <property type="match status" value="1"/>
</dbReference>
<feature type="domain" description="DRBM" evidence="11">
    <location>
        <begin position="157"/>
        <end position="227"/>
    </location>
</feature>
<keyword evidence="10" id="KW-0699">rRNA-binding</keyword>
<feature type="binding site" evidence="10">
    <location>
        <position position="43"/>
    </location>
    <ligand>
        <name>Mg(2+)</name>
        <dbReference type="ChEBI" id="CHEBI:18420"/>
    </ligand>
</feature>
<name>A0A9X0WHC6_9GAMM</name>
<feature type="binding site" evidence="10">
    <location>
        <position position="119"/>
    </location>
    <ligand>
        <name>Mg(2+)</name>
        <dbReference type="ChEBI" id="CHEBI:18420"/>
    </ligand>
</feature>
<dbReference type="PROSITE" id="PS50137">
    <property type="entry name" value="DS_RBD"/>
    <property type="match status" value="1"/>
</dbReference>
<evidence type="ECO:0000256" key="6">
    <source>
        <dbReference type="ARBA" id="ARBA00022722"/>
    </source>
</evidence>
<keyword evidence="4 10" id="KW-0507">mRNA processing</keyword>